<dbReference type="InterPro" id="IPR023031">
    <property type="entry name" value="OPRT"/>
</dbReference>
<dbReference type="EMBL" id="VSSQ01112126">
    <property type="protein sequence ID" value="MPN49138.1"/>
    <property type="molecule type" value="Genomic_DNA"/>
</dbReference>
<dbReference type="GO" id="GO:0019856">
    <property type="term" value="P:pyrimidine nucleobase biosynthetic process"/>
    <property type="evidence" value="ECO:0007669"/>
    <property type="project" value="InterPro"/>
</dbReference>
<dbReference type="PANTHER" id="PTHR19278">
    <property type="entry name" value="OROTATE PHOSPHORIBOSYLTRANSFERASE"/>
    <property type="match status" value="1"/>
</dbReference>
<feature type="domain" description="Phosphoribosyltransferase" evidence="7">
    <location>
        <begin position="11"/>
        <end position="97"/>
    </location>
</feature>
<dbReference type="UniPathway" id="UPA00070">
    <property type="reaction ID" value="UER00119"/>
</dbReference>
<dbReference type="AlphaFoldDB" id="A0A645ICV2"/>
<keyword evidence="6" id="KW-0665">Pyrimidine biosynthesis</keyword>
<dbReference type="InterPro" id="IPR029057">
    <property type="entry name" value="PRTase-like"/>
</dbReference>
<protein>
    <recommendedName>
        <fullName evidence="2">orotate phosphoribosyltransferase</fullName>
        <ecNumber evidence="2">2.4.2.10</ecNumber>
    </recommendedName>
</protein>
<evidence type="ECO:0000256" key="4">
    <source>
        <dbReference type="ARBA" id="ARBA00022679"/>
    </source>
</evidence>
<keyword evidence="3 8" id="KW-0328">Glycosyltransferase</keyword>
<dbReference type="Gene3D" id="3.40.50.2020">
    <property type="match status" value="1"/>
</dbReference>
<sequence length="144" mass="15442">MAEQVKNLPITKVCGPAMGGVIVSYELARQLGVESIFTERKDGEMQLRRGFTVGKGDKVLIAEDVITTGKSTMETVRALENLGAEVIGAACIADRRAADCDFALPVYAALKLAIDSYEPNDCPICQEGKLQLEKPGSRDLPAAK</sequence>
<evidence type="ECO:0000256" key="3">
    <source>
        <dbReference type="ARBA" id="ARBA00022676"/>
    </source>
</evidence>
<comment type="pathway">
    <text evidence="1">Pyrimidine metabolism; UMP biosynthesis via de novo pathway; UMP from orotate: step 1/2.</text>
</comment>
<dbReference type="GO" id="GO:0004588">
    <property type="term" value="F:orotate phosphoribosyltransferase activity"/>
    <property type="evidence" value="ECO:0007669"/>
    <property type="project" value="UniProtKB-EC"/>
</dbReference>
<dbReference type="CDD" id="cd06223">
    <property type="entry name" value="PRTases_typeI"/>
    <property type="match status" value="1"/>
</dbReference>
<dbReference type="HAMAP" id="MF_01208">
    <property type="entry name" value="PyrE"/>
    <property type="match status" value="1"/>
</dbReference>
<dbReference type="GO" id="GO:0044205">
    <property type="term" value="P:'de novo' UMP biosynthetic process"/>
    <property type="evidence" value="ECO:0007669"/>
    <property type="project" value="UniProtKB-UniPathway"/>
</dbReference>
<dbReference type="InterPro" id="IPR006273">
    <property type="entry name" value="Orotate_PRibTrfase_bac"/>
</dbReference>
<reference evidence="8" key="1">
    <citation type="submission" date="2019-08" db="EMBL/GenBank/DDBJ databases">
        <authorList>
            <person name="Kucharzyk K."/>
            <person name="Murdoch R.W."/>
            <person name="Higgins S."/>
            <person name="Loffler F."/>
        </authorList>
    </citation>
    <scope>NUCLEOTIDE SEQUENCE</scope>
</reference>
<keyword evidence="5" id="KW-0460">Magnesium</keyword>
<gene>
    <name evidence="8" type="primary">pyrE_59</name>
    <name evidence="8" type="ORF">SDC9_196751</name>
</gene>
<dbReference type="NCBIfam" id="TIGR01367">
    <property type="entry name" value="pyrE_Therm"/>
    <property type="match status" value="1"/>
</dbReference>
<organism evidence="8">
    <name type="scientific">bioreactor metagenome</name>
    <dbReference type="NCBI Taxonomy" id="1076179"/>
    <lineage>
        <taxon>unclassified sequences</taxon>
        <taxon>metagenomes</taxon>
        <taxon>ecological metagenomes</taxon>
    </lineage>
</organism>
<keyword evidence="4 8" id="KW-0808">Transferase</keyword>
<dbReference type="Pfam" id="PF00156">
    <property type="entry name" value="Pribosyltran"/>
    <property type="match status" value="1"/>
</dbReference>
<evidence type="ECO:0000259" key="7">
    <source>
        <dbReference type="Pfam" id="PF00156"/>
    </source>
</evidence>
<evidence type="ECO:0000256" key="1">
    <source>
        <dbReference type="ARBA" id="ARBA00004889"/>
    </source>
</evidence>
<comment type="caution">
    <text evidence="8">The sequence shown here is derived from an EMBL/GenBank/DDBJ whole genome shotgun (WGS) entry which is preliminary data.</text>
</comment>
<dbReference type="InterPro" id="IPR000836">
    <property type="entry name" value="PRTase_dom"/>
</dbReference>
<name>A0A645ICV2_9ZZZZ</name>
<evidence type="ECO:0000256" key="5">
    <source>
        <dbReference type="ARBA" id="ARBA00022842"/>
    </source>
</evidence>
<dbReference type="PANTHER" id="PTHR19278:SF9">
    <property type="entry name" value="URIDINE 5'-MONOPHOSPHATE SYNTHASE"/>
    <property type="match status" value="1"/>
</dbReference>
<dbReference type="EC" id="2.4.2.10" evidence="2"/>
<dbReference type="SUPFAM" id="SSF53271">
    <property type="entry name" value="PRTase-like"/>
    <property type="match status" value="1"/>
</dbReference>
<evidence type="ECO:0000256" key="2">
    <source>
        <dbReference type="ARBA" id="ARBA00011971"/>
    </source>
</evidence>
<evidence type="ECO:0000313" key="8">
    <source>
        <dbReference type="EMBL" id="MPN49138.1"/>
    </source>
</evidence>
<proteinExistence type="inferred from homology"/>
<accession>A0A645ICV2</accession>
<evidence type="ECO:0000256" key="6">
    <source>
        <dbReference type="ARBA" id="ARBA00022975"/>
    </source>
</evidence>